<dbReference type="AlphaFoldDB" id="A0A834MA88"/>
<accession>A0A834MA88</accession>
<feature type="compositionally biased region" description="Gly residues" evidence="1">
    <location>
        <begin position="7"/>
        <end position="16"/>
    </location>
</feature>
<keyword evidence="3" id="KW-1185">Reference proteome</keyword>
<feature type="non-terminal residue" evidence="2">
    <location>
        <position position="43"/>
    </location>
</feature>
<proteinExistence type="predicted"/>
<evidence type="ECO:0000313" key="3">
    <source>
        <dbReference type="Proteomes" id="UP000625711"/>
    </source>
</evidence>
<evidence type="ECO:0000256" key="1">
    <source>
        <dbReference type="SAM" id="MobiDB-lite"/>
    </source>
</evidence>
<name>A0A834MA88_RHYFE</name>
<sequence length="43" mass="4620">MESNRGSPGGSRGNVVGGTPKRRPHSWHSSGASPSKNKKRRSF</sequence>
<evidence type="ECO:0000313" key="2">
    <source>
        <dbReference type="EMBL" id="KAF7277526.1"/>
    </source>
</evidence>
<comment type="caution">
    <text evidence="2">The sequence shown here is derived from an EMBL/GenBank/DDBJ whole genome shotgun (WGS) entry which is preliminary data.</text>
</comment>
<feature type="region of interest" description="Disordered" evidence="1">
    <location>
        <begin position="1"/>
        <end position="43"/>
    </location>
</feature>
<protein>
    <submittedName>
        <fullName evidence="2">Uncharacterized protein</fullName>
    </submittedName>
</protein>
<gene>
    <name evidence="2" type="ORF">GWI33_006945</name>
</gene>
<dbReference type="EMBL" id="JAACXV010001292">
    <property type="protein sequence ID" value="KAF7277526.1"/>
    <property type="molecule type" value="Genomic_DNA"/>
</dbReference>
<organism evidence="2 3">
    <name type="scientific">Rhynchophorus ferrugineus</name>
    <name type="common">Red palm weevil</name>
    <name type="synonym">Curculio ferrugineus</name>
    <dbReference type="NCBI Taxonomy" id="354439"/>
    <lineage>
        <taxon>Eukaryota</taxon>
        <taxon>Metazoa</taxon>
        <taxon>Ecdysozoa</taxon>
        <taxon>Arthropoda</taxon>
        <taxon>Hexapoda</taxon>
        <taxon>Insecta</taxon>
        <taxon>Pterygota</taxon>
        <taxon>Neoptera</taxon>
        <taxon>Endopterygota</taxon>
        <taxon>Coleoptera</taxon>
        <taxon>Polyphaga</taxon>
        <taxon>Cucujiformia</taxon>
        <taxon>Curculionidae</taxon>
        <taxon>Dryophthorinae</taxon>
        <taxon>Rhynchophorus</taxon>
    </lineage>
</organism>
<reference evidence="2" key="1">
    <citation type="submission" date="2020-08" db="EMBL/GenBank/DDBJ databases">
        <title>Genome sequencing and assembly of the red palm weevil Rhynchophorus ferrugineus.</title>
        <authorList>
            <person name="Dias G.B."/>
            <person name="Bergman C.M."/>
            <person name="Manee M."/>
        </authorList>
    </citation>
    <scope>NUCLEOTIDE SEQUENCE</scope>
    <source>
        <strain evidence="2">AA-2017</strain>
        <tissue evidence="2">Whole larva</tissue>
    </source>
</reference>
<dbReference type="Proteomes" id="UP000625711">
    <property type="component" value="Unassembled WGS sequence"/>
</dbReference>